<feature type="region of interest" description="Disordered" evidence="5">
    <location>
        <begin position="1"/>
        <end position="27"/>
    </location>
</feature>
<dbReference type="InterPro" id="IPR009057">
    <property type="entry name" value="Homeodomain-like_sf"/>
</dbReference>
<dbReference type="SUPFAM" id="SSF46689">
    <property type="entry name" value="Homeodomain-like"/>
    <property type="match status" value="1"/>
</dbReference>
<evidence type="ECO:0000256" key="3">
    <source>
        <dbReference type="ARBA" id="ARBA00023163"/>
    </source>
</evidence>
<dbReference type="GO" id="GO:0000976">
    <property type="term" value="F:transcription cis-regulatory region binding"/>
    <property type="evidence" value="ECO:0007669"/>
    <property type="project" value="TreeGrafter"/>
</dbReference>
<gene>
    <name evidence="7" type="ORF">DFR49_2473</name>
</gene>
<organism evidence="7 8">
    <name type="scientific">Hephaestia caeni</name>
    <dbReference type="NCBI Taxonomy" id="645617"/>
    <lineage>
        <taxon>Bacteria</taxon>
        <taxon>Pseudomonadati</taxon>
        <taxon>Pseudomonadota</taxon>
        <taxon>Alphaproteobacteria</taxon>
        <taxon>Sphingomonadales</taxon>
        <taxon>Sphingomonadaceae</taxon>
        <taxon>Hephaestia</taxon>
    </lineage>
</organism>
<dbReference type="PANTHER" id="PTHR30055">
    <property type="entry name" value="HTH-TYPE TRANSCRIPTIONAL REGULATOR RUTR"/>
    <property type="match status" value="1"/>
</dbReference>
<dbReference type="PROSITE" id="PS01081">
    <property type="entry name" value="HTH_TETR_1"/>
    <property type="match status" value="1"/>
</dbReference>
<dbReference type="InterPro" id="IPR023772">
    <property type="entry name" value="DNA-bd_HTH_TetR-type_CS"/>
</dbReference>
<comment type="caution">
    <text evidence="7">The sequence shown here is derived from an EMBL/GenBank/DDBJ whole genome shotgun (WGS) entry which is preliminary data.</text>
</comment>
<protein>
    <submittedName>
        <fullName evidence="7">TetR family transcriptional regulator</fullName>
    </submittedName>
</protein>
<dbReference type="Gene3D" id="1.10.357.10">
    <property type="entry name" value="Tetracycline Repressor, domain 2"/>
    <property type="match status" value="1"/>
</dbReference>
<dbReference type="SUPFAM" id="SSF48498">
    <property type="entry name" value="Tetracyclin repressor-like, C-terminal domain"/>
    <property type="match status" value="1"/>
</dbReference>
<dbReference type="EMBL" id="QXDC01000003">
    <property type="protein sequence ID" value="RIA44234.1"/>
    <property type="molecule type" value="Genomic_DNA"/>
</dbReference>
<reference evidence="7 8" key="1">
    <citation type="submission" date="2018-08" db="EMBL/GenBank/DDBJ databases">
        <title>Genomic Encyclopedia of Type Strains, Phase IV (KMG-IV): sequencing the most valuable type-strain genomes for metagenomic binning, comparative biology and taxonomic classification.</title>
        <authorList>
            <person name="Goeker M."/>
        </authorList>
    </citation>
    <scope>NUCLEOTIDE SEQUENCE [LARGE SCALE GENOMIC DNA]</scope>
    <source>
        <strain evidence="7 8">DSM 25527</strain>
    </source>
</reference>
<accession>A0A397PDJ0</accession>
<dbReference type="Gene3D" id="1.10.10.60">
    <property type="entry name" value="Homeodomain-like"/>
    <property type="match status" value="1"/>
</dbReference>
<keyword evidence="3" id="KW-0804">Transcription</keyword>
<dbReference type="OrthoDB" id="9811084at2"/>
<dbReference type="PROSITE" id="PS50977">
    <property type="entry name" value="HTH_TETR_2"/>
    <property type="match status" value="1"/>
</dbReference>
<dbReference type="InterPro" id="IPR050109">
    <property type="entry name" value="HTH-type_TetR-like_transc_reg"/>
</dbReference>
<keyword evidence="8" id="KW-1185">Reference proteome</keyword>
<sequence length="243" mass="25937">MTGKRGLRATATARPGLDKAAGEPVADTAGARAMPDTAAARVPDTAASVGKAPRTERGRRTLRALLDAAAAEFGEKGFHDGSISAITRRAGVALGTFYTYFDSKDAIFRALVRDMSGQVRDRVAPVLASAPDQLSAERAGLLEFIEFVRGNKAIYRIIDEAEFVDPTSFRAHYATTAERIAQRLSAAAERGEVRAGVDDIHAWAIMGMNVFLGLRFGVWADDRSATEVADTIADLLANGIAVR</sequence>
<evidence type="ECO:0000256" key="4">
    <source>
        <dbReference type="PROSITE-ProRule" id="PRU00335"/>
    </source>
</evidence>
<dbReference type="Pfam" id="PF00440">
    <property type="entry name" value="TetR_N"/>
    <property type="match status" value="1"/>
</dbReference>
<dbReference type="InterPro" id="IPR036271">
    <property type="entry name" value="Tet_transcr_reg_TetR-rel_C_sf"/>
</dbReference>
<evidence type="ECO:0000256" key="2">
    <source>
        <dbReference type="ARBA" id="ARBA00023125"/>
    </source>
</evidence>
<keyword evidence="1" id="KW-0805">Transcription regulation</keyword>
<dbReference type="AlphaFoldDB" id="A0A397PDJ0"/>
<name>A0A397PDJ0_9SPHN</name>
<dbReference type="PRINTS" id="PR00455">
    <property type="entry name" value="HTHTETR"/>
</dbReference>
<dbReference type="PANTHER" id="PTHR30055:SF234">
    <property type="entry name" value="HTH-TYPE TRANSCRIPTIONAL REGULATOR BETI"/>
    <property type="match status" value="1"/>
</dbReference>
<proteinExistence type="predicted"/>
<evidence type="ECO:0000256" key="1">
    <source>
        <dbReference type="ARBA" id="ARBA00023015"/>
    </source>
</evidence>
<feature type="domain" description="HTH tetR-type" evidence="6">
    <location>
        <begin position="59"/>
        <end position="119"/>
    </location>
</feature>
<evidence type="ECO:0000313" key="7">
    <source>
        <dbReference type="EMBL" id="RIA44234.1"/>
    </source>
</evidence>
<dbReference type="InterPro" id="IPR001647">
    <property type="entry name" value="HTH_TetR"/>
</dbReference>
<dbReference type="Proteomes" id="UP000266568">
    <property type="component" value="Unassembled WGS sequence"/>
</dbReference>
<evidence type="ECO:0000313" key="8">
    <source>
        <dbReference type="Proteomes" id="UP000266568"/>
    </source>
</evidence>
<evidence type="ECO:0000259" key="6">
    <source>
        <dbReference type="PROSITE" id="PS50977"/>
    </source>
</evidence>
<dbReference type="GO" id="GO:0003700">
    <property type="term" value="F:DNA-binding transcription factor activity"/>
    <property type="evidence" value="ECO:0007669"/>
    <property type="project" value="TreeGrafter"/>
</dbReference>
<keyword evidence="2 4" id="KW-0238">DNA-binding</keyword>
<feature type="DNA-binding region" description="H-T-H motif" evidence="4">
    <location>
        <begin position="82"/>
        <end position="101"/>
    </location>
</feature>
<evidence type="ECO:0000256" key="5">
    <source>
        <dbReference type="SAM" id="MobiDB-lite"/>
    </source>
</evidence>